<dbReference type="InParanoid" id="C5LBP9"/>
<keyword evidence="1" id="KW-0812">Transmembrane</keyword>
<evidence type="ECO:0000313" key="3">
    <source>
        <dbReference type="Proteomes" id="UP000007800"/>
    </source>
</evidence>
<dbReference type="InterPro" id="IPR036259">
    <property type="entry name" value="MFS_trans_sf"/>
</dbReference>
<feature type="transmembrane region" description="Helical" evidence="1">
    <location>
        <begin position="115"/>
        <end position="142"/>
    </location>
</feature>
<evidence type="ECO:0000313" key="2">
    <source>
        <dbReference type="EMBL" id="EER05870.1"/>
    </source>
</evidence>
<keyword evidence="1" id="KW-1133">Transmembrane helix</keyword>
<dbReference type="EMBL" id="GG680918">
    <property type="protein sequence ID" value="EER05870.1"/>
    <property type="molecule type" value="Genomic_DNA"/>
</dbReference>
<dbReference type="GeneID" id="9064599"/>
<feature type="transmembrane region" description="Helical" evidence="1">
    <location>
        <begin position="154"/>
        <end position="174"/>
    </location>
</feature>
<reference evidence="2 3" key="1">
    <citation type="submission" date="2008-07" db="EMBL/GenBank/DDBJ databases">
        <authorList>
            <person name="El-Sayed N."/>
            <person name="Caler E."/>
            <person name="Inman J."/>
            <person name="Amedeo P."/>
            <person name="Hass B."/>
            <person name="Wortman J."/>
        </authorList>
    </citation>
    <scope>NUCLEOTIDE SEQUENCE [LARGE SCALE GENOMIC DNA]</scope>
    <source>
        <strain evidence="3">ATCC 50983 / TXsc</strain>
    </source>
</reference>
<accession>C5LBP9</accession>
<dbReference type="Proteomes" id="UP000007800">
    <property type="component" value="Unassembled WGS sequence"/>
</dbReference>
<dbReference type="AlphaFoldDB" id="C5LBP9"/>
<feature type="transmembrane region" description="Helical" evidence="1">
    <location>
        <begin position="25"/>
        <end position="45"/>
    </location>
</feature>
<feature type="transmembrane region" description="Helical" evidence="1">
    <location>
        <begin position="66"/>
        <end position="95"/>
    </location>
</feature>
<sequence>MSFTVGQALGYVGSGFFHSWETGQYAFLGEALIMVVFIGLTITWQDRFSVPSRSTAQREGNHLKQFCVLASNMTYVTLVLGYSTFAFIVGGLSYWSPAAIRVIFSTSHKVASIGFGALTVSTGLLAAWSPYISLFFVLMFFAQYFLSATTAQSNVAIMEACMAVCGCTTMGMFMRAESNS</sequence>
<gene>
    <name evidence="2" type="ORF">Pmar_PMAR011926</name>
</gene>
<keyword evidence="3" id="KW-1185">Reference proteome</keyword>
<name>C5LBP9_PERM5</name>
<dbReference type="RefSeq" id="XP_002774054.1">
    <property type="nucleotide sequence ID" value="XM_002774008.1"/>
</dbReference>
<proteinExistence type="predicted"/>
<organism evidence="3">
    <name type="scientific">Perkinsus marinus (strain ATCC 50983 / TXsc)</name>
    <dbReference type="NCBI Taxonomy" id="423536"/>
    <lineage>
        <taxon>Eukaryota</taxon>
        <taxon>Sar</taxon>
        <taxon>Alveolata</taxon>
        <taxon>Perkinsozoa</taxon>
        <taxon>Perkinsea</taxon>
        <taxon>Perkinsida</taxon>
        <taxon>Perkinsidae</taxon>
        <taxon>Perkinsus</taxon>
    </lineage>
</organism>
<evidence type="ECO:0000256" key="1">
    <source>
        <dbReference type="SAM" id="Phobius"/>
    </source>
</evidence>
<dbReference type="OrthoDB" id="66581at2759"/>
<protein>
    <submittedName>
        <fullName evidence="2">Uncharacterized protein</fullName>
    </submittedName>
</protein>
<keyword evidence="1" id="KW-0472">Membrane</keyword>
<dbReference type="SUPFAM" id="SSF103473">
    <property type="entry name" value="MFS general substrate transporter"/>
    <property type="match status" value="1"/>
</dbReference>